<dbReference type="EMBL" id="FNVO01000005">
    <property type="protein sequence ID" value="SEG45627.1"/>
    <property type="molecule type" value="Genomic_DNA"/>
</dbReference>
<name>A0A1H6AC50_9ACTN</name>
<keyword evidence="3" id="KW-1185">Reference proteome</keyword>
<dbReference type="InterPro" id="IPR023346">
    <property type="entry name" value="Lysozyme-like_dom_sf"/>
</dbReference>
<evidence type="ECO:0000313" key="3">
    <source>
        <dbReference type="Proteomes" id="UP000236723"/>
    </source>
</evidence>
<dbReference type="Proteomes" id="UP000236723">
    <property type="component" value="Unassembled WGS sequence"/>
</dbReference>
<dbReference type="AlphaFoldDB" id="A0A1H6AC50"/>
<dbReference type="SUPFAM" id="SSF53955">
    <property type="entry name" value="Lysozyme-like"/>
    <property type="match status" value="1"/>
</dbReference>
<feature type="compositionally biased region" description="Polar residues" evidence="1">
    <location>
        <begin position="32"/>
        <end position="46"/>
    </location>
</feature>
<protein>
    <recommendedName>
        <fullName evidence="4">Transglycosylase SLT domain-containing protein</fullName>
    </recommendedName>
</protein>
<gene>
    <name evidence="2" type="ORF">SAMN04489712_105314</name>
</gene>
<evidence type="ECO:0000256" key="1">
    <source>
        <dbReference type="SAM" id="MobiDB-lite"/>
    </source>
</evidence>
<dbReference type="RefSeq" id="WP_200827237.1">
    <property type="nucleotide sequence ID" value="NZ_FNVO01000005.1"/>
</dbReference>
<sequence>MTVALVPTVTASEQAVAAIPAQPARQPAGISAASSAPRQHVHSSAPQRRGHPSVPLRHAYRQRLARADRNRLLARKIVRRHGGGPRQYRCLDRLWTSESGWNHRAHNPDSGAYGIPQALPGDKMARSGDDWRTNPRTQIRWGLLYIDIRYGTPCRAWAYFRDNGWY</sequence>
<organism evidence="2 3">
    <name type="scientific">Thermomonospora echinospora</name>
    <dbReference type="NCBI Taxonomy" id="1992"/>
    <lineage>
        <taxon>Bacteria</taxon>
        <taxon>Bacillati</taxon>
        <taxon>Actinomycetota</taxon>
        <taxon>Actinomycetes</taxon>
        <taxon>Streptosporangiales</taxon>
        <taxon>Thermomonosporaceae</taxon>
        <taxon>Thermomonospora</taxon>
    </lineage>
</organism>
<evidence type="ECO:0008006" key="4">
    <source>
        <dbReference type="Google" id="ProtNLM"/>
    </source>
</evidence>
<dbReference type="Gene3D" id="1.10.530.10">
    <property type="match status" value="1"/>
</dbReference>
<feature type="region of interest" description="Disordered" evidence="1">
    <location>
        <begin position="27"/>
        <end position="54"/>
    </location>
</feature>
<reference evidence="3" key="1">
    <citation type="submission" date="2016-10" db="EMBL/GenBank/DDBJ databases">
        <authorList>
            <person name="Varghese N."/>
            <person name="Submissions S."/>
        </authorList>
    </citation>
    <scope>NUCLEOTIDE SEQUENCE [LARGE SCALE GENOMIC DNA]</scope>
    <source>
        <strain evidence="3">DSM 43163</strain>
    </source>
</reference>
<accession>A0A1H6AC50</accession>
<proteinExistence type="predicted"/>
<evidence type="ECO:0000313" key="2">
    <source>
        <dbReference type="EMBL" id="SEG45627.1"/>
    </source>
</evidence>